<keyword evidence="3" id="KW-0479">Metal-binding</keyword>
<dbReference type="InterPro" id="IPR013087">
    <property type="entry name" value="Znf_C2H2_type"/>
</dbReference>
<keyword evidence="10" id="KW-0539">Nucleus</keyword>
<name>A0A9R0F190_SPOFR</name>
<dbReference type="Pfam" id="PF00096">
    <property type="entry name" value="zf-C2H2"/>
    <property type="match status" value="5"/>
</dbReference>
<comment type="subcellular location">
    <subcellularLocation>
        <location evidence="1">Nucleus</location>
    </subcellularLocation>
</comment>
<dbReference type="GeneID" id="118280848"/>
<keyword evidence="7" id="KW-0805">Transcription regulation</keyword>
<evidence type="ECO:0000256" key="1">
    <source>
        <dbReference type="ARBA" id="ARBA00004123"/>
    </source>
</evidence>
<dbReference type="FunFam" id="3.30.160.60:FF:000145">
    <property type="entry name" value="Zinc finger protein 574"/>
    <property type="match status" value="1"/>
</dbReference>
<dbReference type="Gene3D" id="3.30.160.60">
    <property type="entry name" value="Classic Zinc Finger"/>
    <property type="match status" value="5"/>
</dbReference>
<accession>A0A9R0F190</accession>
<feature type="domain" description="C2H2-type" evidence="12">
    <location>
        <begin position="221"/>
        <end position="244"/>
    </location>
</feature>
<evidence type="ECO:0000256" key="2">
    <source>
        <dbReference type="ARBA" id="ARBA00006991"/>
    </source>
</evidence>
<feature type="domain" description="C2H2-type" evidence="12">
    <location>
        <begin position="422"/>
        <end position="450"/>
    </location>
</feature>
<evidence type="ECO:0000256" key="9">
    <source>
        <dbReference type="ARBA" id="ARBA00023163"/>
    </source>
</evidence>
<evidence type="ECO:0000313" key="13">
    <source>
        <dbReference type="Proteomes" id="UP000829999"/>
    </source>
</evidence>
<dbReference type="GO" id="GO:0008270">
    <property type="term" value="F:zinc ion binding"/>
    <property type="evidence" value="ECO:0007669"/>
    <property type="project" value="UniProtKB-KW"/>
</dbReference>
<dbReference type="GO" id="GO:0001228">
    <property type="term" value="F:DNA-binding transcription activator activity, RNA polymerase II-specific"/>
    <property type="evidence" value="ECO:0007669"/>
    <property type="project" value="TreeGrafter"/>
</dbReference>
<reference evidence="14" key="1">
    <citation type="submission" date="2025-08" db="UniProtKB">
        <authorList>
            <consortium name="RefSeq"/>
        </authorList>
    </citation>
    <scope>IDENTIFICATION</scope>
    <source>
        <tissue evidence="14">Whole larval tissue</tissue>
    </source>
</reference>
<feature type="domain" description="C2H2-type" evidence="12">
    <location>
        <begin position="361"/>
        <end position="388"/>
    </location>
</feature>
<dbReference type="Pfam" id="PF13912">
    <property type="entry name" value="zf-C2H2_6"/>
    <property type="match status" value="1"/>
</dbReference>
<dbReference type="FunFam" id="3.30.160.60:FF:000100">
    <property type="entry name" value="Zinc finger 45-like"/>
    <property type="match status" value="1"/>
</dbReference>
<gene>
    <name evidence="14" type="primary">LOC118280848</name>
</gene>
<dbReference type="FunFam" id="3.30.160.60:FF:001480">
    <property type="entry name" value="Si:cabz01071911.3"/>
    <property type="match status" value="1"/>
</dbReference>
<dbReference type="PROSITE" id="PS50157">
    <property type="entry name" value="ZINC_FINGER_C2H2_2"/>
    <property type="match status" value="7"/>
</dbReference>
<evidence type="ECO:0000256" key="3">
    <source>
        <dbReference type="ARBA" id="ARBA00022723"/>
    </source>
</evidence>
<evidence type="ECO:0000256" key="6">
    <source>
        <dbReference type="ARBA" id="ARBA00022833"/>
    </source>
</evidence>
<keyword evidence="5 11" id="KW-0863">Zinc-finger</keyword>
<feature type="domain" description="C2H2-type" evidence="12">
    <location>
        <begin position="305"/>
        <end position="332"/>
    </location>
</feature>
<evidence type="ECO:0000256" key="4">
    <source>
        <dbReference type="ARBA" id="ARBA00022737"/>
    </source>
</evidence>
<protein>
    <submittedName>
        <fullName evidence="14">Zinc finger protein 160</fullName>
    </submittedName>
</protein>
<evidence type="ECO:0000259" key="12">
    <source>
        <dbReference type="PROSITE" id="PS50157"/>
    </source>
</evidence>
<dbReference type="SUPFAM" id="SSF57667">
    <property type="entry name" value="beta-beta-alpha zinc fingers"/>
    <property type="match status" value="4"/>
</dbReference>
<evidence type="ECO:0000256" key="11">
    <source>
        <dbReference type="PROSITE-ProRule" id="PRU00042"/>
    </source>
</evidence>
<evidence type="ECO:0000256" key="10">
    <source>
        <dbReference type="ARBA" id="ARBA00023242"/>
    </source>
</evidence>
<dbReference type="RefSeq" id="XP_050556907.1">
    <property type="nucleotide sequence ID" value="XM_050700950.1"/>
</dbReference>
<evidence type="ECO:0000256" key="8">
    <source>
        <dbReference type="ARBA" id="ARBA00023125"/>
    </source>
</evidence>
<evidence type="ECO:0000256" key="5">
    <source>
        <dbReference type="ARBA" id="ARBA00022771"/>
    </source>
</evidence>
<keyword evidence="4" id="KW-0677">Repeat</keyword>
<dbReference type="InterPro" id="IPR036236">
    <property type="entry name" value="Znf_C2H2_sf"/>
</dbReference>
<feature type="domain" description="C2H2-type" evidence="12">
    <location>
        <begin position="250"/>
        <end position="277"/>
    </location>
</feature>
<proteinExistence type="inferred from homology"/>
<evidence type="ECO:0000313" key="14">
    <source>
        <dbReference type="RefSeq" id="XP_050556907.1"/>
    </source>
</evidence>
<dbReference type="PANTHER" id="PTHR24393">
    <property type="entry name" value="ZINC FINGER PROTEIN"/>
    <property type="match status" value="1"/>
</dbReference>
<dbReference type="AlphaFoldDB" id="A0A9R0F190"/>
<evidence type="ECO:0000256" key="7">
    <source>
        <dbReference type="ARBA" id="ARBA00023015"/>
    </source>
</evidence>
<dbReference type="GO" id="GO:0000978">
    <property type="term" value="F:RNA polymerase II cis-regulatory region sequence-specific DNA binding"/>
    <property type="evidence" value="ECO:0007669"/>
    <property type="project" value="TreeGrafter"/>
</dbReference>
<feature type="domain" description="C2H2-type" evidence="12">
    <location>
        <begin position="449"/>
        <end position="475"/>
    </location>
</feature>
<dbReference type="GO" id="GO:0005634">
    <property type="term" value="C:nucleus"/>
    <property type="evidence" value="ECO:0007669"/>
    <property type="project" value="UniProtKB-SubCell"/>
</dbReference>
<comment type="similarity">
    <text evidence="2">Belongs to the krueppel C2H2-type zinc-finger protein family.</text>
</comment>
<keyword evidence="8" id="KW-0238">DNA-binding</keyword>
<dbReference type="PANTHER" id="PTHR24393:SF34">
    <property type="entry name" value="PR_SET DOMAIN 13"/>
    <property type="match status" value="1"/>
</dbReference>
<keyword evidence="13" id="KW-1185">Reference proteome</keyword>
<dbReference type="PROSITE" id="PS00028">
    <property type="entry name" value="ZINC_FINGER_C2H2_1"/>
    <property type="match status" value="6"/>
</dbReference>
<keyword evidence="9" id="KW-0804">Transcription</keyword>
<feature type="domain" description="C2H2-type" evidence="12">
    <location>
        <begin position="333"/>
        <end position="360"/>
    </location>
</feature>
<dbReference type="Proteomes" id="UP000829999">
    <property type="component" value="Chromosome 19"/>
</dbReference>
<keyword evidence="6" id="KW-0862">Zinc</keyword>
<dbReference type="SMART" id="SM00355">
    <property type="entry name" value="ZnF_C2H2"/>
    <property type="match status" value="8"/>
</dbReference>
<sequence length="475" mass="55401">MLTCRICLTTKESDNITDSSCYSRLFIQILALKNFNETLFLCMWCKATLRRTMALLNLASKSQEILQTQIAPNYPVKQKSIHTLNTIQNFCIDIPPKEGMTKKQKETDIEEYEIAIYSSKDTKQAKINNDTQFEFHEITDNYTKDSIFENDLTLTATKIEVTDNSKDSIFENDLTLTVAQNKNKKQDVDYKEYNFETIFLDINEQLKEVELKKAKCKDFEFACEECGLGFLTKDVLDDHKVRHTKLSGPYKCVLCALHFKSQDVLTQHRLSHRRRFKCLRCSYMCKRWAQCLSHRTKCGGIVEPTICRECSKIFNNEHSLKIHMKLHKTERKYCCAECGKKFMSKHHLKVHIRSHSGIKPFSCLQCSRSFSTRSNLRAHSAVHTQDPLHYCVECHIYYKSEKSLKRHFKVSAKHATVGNKLYPCKECTKEFSTEKLLNSHINSRHDTEYKCPQCDKTFSNNSNLKKHIKCIHITK</sequence>
<dbReference type="OrthoDB" id="6077919at2759"/>
<organism evidence="13 14">
    <name type="scientific">Spodoptera frugiperda</name>
    <name type="common">Fall armyworm</name>
    <dbReference type="NCBI Taxonomy" id="7108"/>
    <lineage>
        <taxon>Eukaryota</taxon>
        <taxon>Metazoa</taxon>
        <taxon>Ecdysozoa</taxon>
        <taxon>Arthropoda</taxon>
        <taxon>Hexapoda</taxon>
        <taxon>Insecta</taxon>
        <taxon>Pterygota</taxon>
        <taxon>Neoptera</taxon>
        <taxon>Endopterygota</taxon>
        <taxon>Lepidoptera</taxon>
        <taxon>Glossata</taxon>
        <taxon>Ditrysia</taxon>
        <taxon>Noctuoidea</taxon>
        <taxon>Noctuidae</taxon>
        <taxon>Amphipyrinae</taxon>
        <taxon>Spodoptera</taxon>
    </lineage>
</organism>